<feature type="region of interest" description="Disordered" evidence="1">
    <location>
        <begin position="66"/>
        <end position="89"/>
    </location>
</feature>
<dbReference type="GeneID" id="75051935"/>
<evidence type="ECO:0000313" key="2">
    <source>
        <dbReference type="EMBL" id="QIB54819.1"/>
    </source>
</evidence>
<proteinExistence type="predicted"/>
<evidence type="ECO:0000256" key="1">
    <source>
        <dbReference type="SAM" id="MobiDB-lite"/>
    </source>
</evidence>
<dbReference type="EMBL" id="CP048626">
    <property type="protein sequence ID" value="QIB54819.1"/>
    <property type="molecule type" value="Genomic_DNA"/>
</dbReference>
<name>A0ABX6J5R3_9FIRM</name>
<accession>A0ABX6J5R3</accession>
<protein>
    <recommendedName>
        <fullName evidence="4">HNH endonuclease</fullName>
    </recommendedName>
</protein>
<gene>
    <name evidence="2" type="ORF">GXM18_08015</name>
</gene>
<evidence type="ECO:0000313" key="3">
    <source>
        <dbReference type="Proteomes" id="UP000464715"/>
    </source>
</evidence>
<keyword evidence="3" id="KW-1185">Reference proteome</keyword>
<sequence length="89" mass="9838">MYAMKCDRCGSYFDSNKLKIKGDDCSGESFGHISVRGENNHCCKYDLCDDCVVDFFRWVNDPSKLMGGNANGQENPETVQGAAERAGTE</sequence>
<reference evidence="2 3" key="1">
    <citation type="submission" date="2020-02" db="EMBL/GenBank/DDBJ databases">
        <title>Complete genome sequence of Blautia producta JCM 1471(T).</title>
        <authorList>
            <person name="Tourlousse D.M."/>
            <person name="Sakamoto M."/>
            <person name="Miura T."/>
            <person name="Narita K."/>
            <person name="Ohashi A."/>
            <person name="Uchino Y."/>
            <person name="Yamazoe A."/>
            <person name="Kameyama K."/>
            <person name="Terauchi J."/>
            <person name="Ohkuma M."/>
            <person name="Kawasaki H."/>
            <person name="Sekiguchi Y."/>
        </authorList>
    </citation>
    <scope>NUCLEOTIDE SEQUENCE [LARGE SCALE GENOMIC DNA]</scope>
    <source>
        <strain evidence="2 3">JCM 1471</strain>
    </source>
</reference>
<evidence type="ECO:0008006" key="4">
    <source>
        <dbReference type="Google" id="ProtNLM"/>
    </source>
</evidence>
<organism evidence="2 3">
    <name type="scientific">Blautia producta ATCC 27340 = DSM 2950</name>
    <dbReference type="NCBI Taxonomy" id="1121114"/>
    <lineage>
        <taxon>Bacteria</taxon>
        <taxon>Bacillati</taxon>
        <taxon>Bacillota</taxon>
        <taxon>Clostridia</taxon>
        <taxon>Lachnospirales</taxon>
        <taxon>Lachnospiraceae</taxon>
        <taxon>Blautia</taxon>
    </lineage>
</organism>
<dbReference type="Proteomes" id="UP000464715">
    <property type="component" value="Chromosome"/>
</dbReference>
<dbReference type="RefSeq" id="WP_148360918.1">
    <property type="nucleotide sequence ID" value="NZ_AUUC01000048.1"/>
</dbReference>